<dbReference type="PANTHER" id="PTHR45831">
    <property type="entry name" value="LD24721P"/>
    <property type="match status" value="1"/>
</dbReference>
<dbReference type="SMART" id="SM00028">
    <property type="entry name" value="TPR"/>
    <property type="match status" value="3"/>
</dbReference>
<proteinExistence type="predicted"/>
<dbReference type="GO" id="GO:0060090">
    <property type="term" value="F:molecular adaptor activity"/>
    <property type="evidence" value="ECO:0007669"/>
    <property type="project" value="TreeGrafter"/>
</dbReference>
<dbReference type="Pfam" id="PF03704">
    <property type="entry name" value="BTAD"/>
    <property type="match status" value="1"/>
</dbReference>
<dbReference type="InterPro" id="IPR019734">
    <property type="entry name" value="TPR_rpt"/>
</dbReference>
<sequence>MGSLGLARGDPTRLQKQGQKLYLQGQFNAAIEAFTEALRYQDVDVLAVLDNRAGTYSKLGQHDQALRDARQMIKKDKNDERGYLRCAKTLILDGKHDKALEIYEYALKCLSTDHPRRKQLEQLRNKLQERTVAKCHDPFTVFPLEVATMILTHFEFKQIVAILRVSKQWDRFLSSMRDLWMRIDLSGARGKIHWSSVRAYINRSKAMVTSAVVKNLSVPSTKRVLEFFSRCPRLENLEIWAQFACQDFYGLYKNSKRLKRLMISDDIPMPQEYIAKFLEALPLLERIEIHKTKSSPQSKTQWPSTLPHLRSITFGTVEPSRPSNHVPALYIPRRDDPSLPCTIANLEQLRLDSNPEVFIPYPPTFNPFDLPRLRRLDLSGMYIGEEFALPPSLQYLRIRGGAGAEEFPFSNQLPCNLPNLHTLILSDVPWVTNATIHVFLECKSPLLVLHVDSCFRLLGGPLSKLICEHANKLTDLNVSHVSGITDAVVESITKNLLDLKSLYLSYTGITGCSIKSLADARKTGGAQVERISARGCENISPDAIAYGRANGIEVFV</sequence>
<dbReference type="Proteomes" id="UP000452235">
    <property type="component" value="Unassembled WGS sequence"/>
</dbReference>
<dbReference type="PANTHER" id="PTHR45831:SF2">
    <property type="entry name" value="LD24721P"/>
    <property type="match status" value="1"/>
</dbReference>
<dbReference type="GO" id="GO:0006620">
    <property type="term" value="P:post-translational protein targeting to endoplasmic reticulum membrane"/>
    <property type="evidence" value="ECO:0007669"/>
    <property type="project" value="TreeGrafter"/>
</dbReference>
<evidence type="ECO:0000313" key="3">
    <source>
        <dbReference type="EMBL" id="GFF12831.1"/>
    </source>
</evidence>
<dbReference type="SUPFAM" id="SSF81383">
    <property type="entry name" value="F-box domain"/>
    <property type="match status" value="1"/>
</dbReference>
<gene>
    <name evidence="3" type="ORF">ATEIFO6365_0001105500</name>
</gene>
<protein>
    <submittedName>
        <fullName evidence="3">Leucine Rich Repeat domain protein</fullName>
    </submittedName>
</protein>
<dbReference type="InterPro" id="IPR005158">
    <property type="entry name" value="BTAD"/>
</dbReference>
<evidence type="ECO:0000313" key="4">
    <source>
        <dbReference type="Proteomes" id="UP000452235"/>
    </source>
</evidence>
<dbReference type="OrthoDB" id="629492at2759"/>
<dbReference type="InterPro" id="IPR001810">
    <property type="entry name" value="F-box_dom"/>
</dbReference>
<dbReference type="Gene3D" id="3.80.10.10">
    <property type="entry name" value="Ribonuclease Inhibitor"/>
    <property type="match status" value="1"/>
</dbReference>
<name>A0A5M3YPT1_ASPTE</name>
<dbReference type="GO" id="GO:0016020">
    <property type="term" value="C:membrane"/>
    <property type="evidence" value="ECO:0007669"/>
    <property type="project" value="TreeGrafter"/>
</dbReference>
<dbReference type="EMBL" id="BLJY01000001">
    <property type="protein sequence ID" value="GFF12831.1"/>
    <property type="molecule type" value="Genomic_DNA"/>
</dbReference>
<dbReference type="VEuPathDB" id="FungiDB:ATEG_01828"/>
<evidence type="ECO:0000256" key="1">
    <source>
        <dbReference type="ARBA" id="ARBA00022737"/>
    </source>
</evidence>
<dbReference type="InterPro" id="IPR011990">
    <property type="entry name" value="TPR-like_helical_dom_sf"/>
</dbReference>
<dbReference type="PROSITE" id="PS50181">
    <property type="entry name" value="FBOX"/>
    <property type="match status" value="1"/>
</dbReference>
<organism evidence="3 4">
    <name type="scientific">Aspergillus terreus</name>
    <dbReference type="NCBI Taxonomy" id="33178"/>
    <lineage>
        <taxon>Eukaryota</taxon>
        <taxon>Fungi</taxon>
        <taxon>Dikarya</taxon>
        <taxon>Ascomycota</taxon>
        <taxon>Pezizomycotina</taxon>
        <taxon>Eurotiomycetes</taxon>
        <taxon>Eurotiomycetidae</taxon>
        <taxon>Eurotiales</taxon>
        <taxon>Aspergillaceae</taxon>
        <taxon>Aspergillus</taxon>
        <taxon>Aspergillus subgen. Circumdati</taxon>
    </lineage>
</organism>
<dbReference type="GO" id="GO:0072380">
    <property type="term" value="C:TRC complex"/>
    <property type="evidence" value="ECO:0007669"/>
    <property type="project" value="TreeGrafter"/>
</dbReference>
<dbReference type="Gene3D" id="1.20.1280.50">
    <property type="match status" value="1"/>
</dbReference>
<keyword evidence="4" id="KW-1185">Reference proteome</keyword>
<dbReference type="InterPro" id="IPR032675">
    <property type="entry name" value="LRR_dom_sf"/>
</dbReference>
<dbReference type="SUPFAM" id="SSF52047">
    <property type="entry name" value="RNI-like"/>
    <property type="match status" value="1"/>
</dbReference>
<comment type="caution">
    <text evidence="3">The sequence shown here is derived from an EMBL/GenBank/DDBJ whole genome shotgun (WGS) entry which is preliminary data.</text>
</comment>
<dbReference type="SUPFAM" id="SSF48452">
    <property type="entry name" value="TPR-like"/>
    <property type="match status" value="1"/>
</dbReference>
<dbReference type="InterPro" id="IPR047150">
    <property type="entry name" value="SGT"/>
</dbReference>
<evidence type="ECO:0000256" key="2">
    <source>
        <dbReference type="ARBA" id="ARBA00022803"/>
    </source>
</evidence>
<keyword evidence="2" id="KW-0802">TPR repeat</keyword>
<keyword evidence="1" id="KW-0677">Repeat</keyword>
<accession>A0A5M3YPT1</accession>
<dbReference type="Gene3D" id="1.25.40.10">
    <property type="entry name" value="Tetratricopeptide repeat domain"/>
    <property type="match status" value="1"/>
</dbReference>
<dbReference type="InterPro" id="IPR036047">
    <property type="entry name" value="F-box-like_dom_sf"/>
</dbReference>
<dbReference type="AlphaFoldDB" id="A0A5M3YPT1"/>
<reference evidence="3 4" key="1">
    <citation type="submission" date="2020-01" db="EMBL/GenBank/DDBJ databases">
        <title>Aspergillus terreus IFO 6365 whole genome shotgun sequence.</title>
        <authorList>
            <person name="Kanamasa S."/>
            <person name="Takahashi H."/>
        </authorList>
    </citation>
    <scope>NUCLEOTIDE SEQUENCE [LARGE SCALE GENOMIC DNA]</scope>
    <source>
        <strain evidence="3 4">IFO 6365</strain>
    </source>
</reference>